<dbReference type="AlphaFoldDB" id="A0A8J5SQ34"/>
<reference evidence="2" key="1">
    <citation type="journal article" date="2021" name="bioRxiv">
        <title>Whole Genome Assembly and Annotation of Northern Wild Rice, Zizania palustris L., Supports a Whole Genome Duplication in the Zizania Genus.</title>
        <authorList>
            <person name="Haas M."/>
            <person name="Kono T."/>
            <person name="Macchietto M."/>
            <person name="Millas R."/>
            <person name="McGilp L."/>
            <person name="Shao M."/>
            <person name="Duquette J."/>
            <person name="Hirsch C.N."/>
            <person name="Kimball J."/>
        </authorList>
    </citation>
    <scope>NUCLEOTIDE SEQUENCE</scope>
    <source>
        <tissue evidence="2">Fresh leaf tissue</tissue>
    </source>
</reference>
<name>A0A8J5SQ34_ZIZPA</name>
<comment type="caution">
    <text evidence="2">The sequence shown here is derived from an EMBL/GenBank/DDBJ whole genome shotgun (WGS) entry which is preliminary data.</text>
</comment>
<feature type="region of interest" description="Disordered" evidence="1">
    <location>
        <begin position="1"/>
        <end position="25"/>
    </location>
</feature>
<dbReference type="Proteomes" id="UP000729402">
    <property type="component" value="Unassembled WGS sequence"/>
</dbReference>
<evidence type="ECO:0000256" key="1">
    <source>
        <dbReference type="SAM" id="MobiDB-lite"/>
    </source>
</evidence>
<dbReference type="EMBL" id="JAAALK010000282">
    <property type="protein sequence ID" value="KAG8079976.1"/>
    <property type="molecule type" value="Genomic_DNA"/>
</dbReference>
<proteinExistence type="predicted"/>
<sequence>MHGLGPGQSLEVEKKARPWTAVAPGRRQAVDSAHCLDKIPGSGSGRCASNEMRAGSLGSAHHLMMADGDACKYATGWRHVAERSTQHDAAGRQQLAS</sequence>
<reference evidence="2" key="2">
    <citation type="submission" date="2021-02" db="EMBL/GenBank/DDBJ databases">
        <authorList>
            <person name="Kimball J.A."/>
            <person name="Haas M.W."/>
            <person name="Macchietto M."/>
            <person name="Kono T."/>
            <person name="Duquette J."/>
            <person name="Shao M."/>
        </authorList>
    </citation>
    <scope>NUCLEOTIDE SEQUENCE</scope>
    <source>
        <tissue evidence="2">Fresh leaf tissue</tissue>
    </source>
</reference>
<accession>A0A8J5SQ34</accession>
<organism evidence="2 3">
    <name type="scientific">Zizania palustris</name>
    <name type="common">Northern wild rice</name>
    <dbReference type="NCBI Taxonomy" id="103762"/>
    <lineage>
        <taxon>Eukaryota</taxon>
        <taxon>Viridiplantae</taxon>
        <taxon>Streptophyta</taxon>
        <taxon>Embryophyta</taxon>
        <taxon>Tracheophyta</taxon>
        <taxon>Spermatophyta</taxon>
        <taxon>Magnoliopsida</taxon>
        <taxon>Liliopsida</taxon>
        <taxon>Poales</taxon>
        <taxon>Poaceae</taxon>
        <taxon>BOP clade</taxon>
        <taxon>Oryzoideae</taxon>
        <taxon>Oryzeae</taxon>
        <taxon>Zizaniinae</taxon>
        <taxon>Zizania</taxon>
    </lineage>
</organism>
<gene>
    <name evidence="2" type="ORF">GUJ93_ZPchr0007g4172</name>
</gene>
<evidence type="ECO:0000313" key="2">
    <source>
        <dbReference type="EMBL" id="KAG8079976.1"/>
    </source>
</evidence>
<protein>
    <submittedName>
        <fullName evidence="2">Uncharacterized protein</fullName>
    </submittedName>
</protein>
<evidence type="ECO:0000313" key="3">
    <source>
        <dbReference type="Proteomes" id="UP000729402"/>
    </source>
</evidence>
<keyword evidence="3" id="KW-1185">Reference proteome</keyword>